<dbReference type="Proteomes" id="UP001149090">
    <property type="component" value="Unassembled WGS sequence"/>
</dbReference>
<reference evidence="1" key="1">
    <citation type="submission" date="2022-10" db="EMBL/GenBank/DDBJ databases">
        <title>Novel sulphate-reducing endosymbionts in the free-living metamonad Anaeramoeba.</title>
        <authorList>
            <person name="Jerlstrom-Hultqvist J."/>
            <person name="Cepicka I."/>
            <person name="Gallot-Lavallee L."/>
            <person name="Salas-Leiva D."/>
            <person name="Curtis B.A."/>
            <person name="Zahonova K."/>
            <person name="Pipaliya S."/>
            <person name="Dacks J."/>
            <person name="Roger A.J."/>
        </authorList>
    </citation>
    <scope>NUCLEOTIDE SEQUENCE</scope>
    <source>
        <strain evidence="1">BMAN</strain>
    </source>
</reference>
<proteinExistence type="predicted"/>
<gene>
    <name evidence="1" type="ORF">M0811_13202</name>
</gene>
<organism evidence="1 2">
    <name type="scientific">Anaeramoeba ignava</name>
    <name type="common">Anaerobic marine amoeba</name>
    <dbReference type="NCBI Taxonomy" id="1746090"/>
    <lineage>
        <taxon>Eukaryota</taxon>
        <taxon>Metamonada</taxon>
        <taxon>Anaeramoebidae</taxon>
        <taxon>Anaeramoeba</taxon>
    </lineage>
</organism>
<name>A0A9Q0R5D8_ANAIG</name>
<protein>
    <submittedName>
        <fullName evidence="1">Uncharacterized protein</fullName>
    </submittedName>
</protein>
<dbReference type="EMBL" id="JAPDFW010000133">
    <property type="protein sequence ID" value="KAJ5067153.1"/>
    <property type="molecule type" value="Genomic_DNA"/>
</dbReference>
<dbReference type="InterPro" id="IPR011044">
    <property type="entry name" value="Quino_amine_DH_bsu"/>
</dbReference>
<comment type="caution">
    <text evidence="1">The sequence shown here is derived from an EMBL/GenBank/DDBJ whole genome shotgun (WGS) entry which is preliminary data.</text>
</comment>
<evidence type="ECO:0000313" key="1">
    <source>
        <dbReference type="EMBL" id="KAJ5067153.1"/>
    </source>
</evidence>
<dbReference type="SUPFAM" id="SSF50969">
    <property type="entry name" value="YVTN repeat-like/Quinoprotein amine dehydrogenase"/>
    <property type="match status" value="1"/>
</dbReference>
<accession>A0A9Q0R5D8</accession>
<sequence>MNNPYQTFIDENDGFLYFLEERDDGFNYIWKYDLYTFDLLNYTKIDFENGRYGAIDNENKLLYIAPYGSNILLKFDLNTFQIIDNLTLSVSNTSYADMIEIDLINQKVYIEFENPIIIVKVDLNGWNEESNLTLSNYQFYGSIIDVDNGILYVSTDTSSGTNATIYKIELSTFTQIDYLLVNLTSVAKLKYGVIDNSTQMMYFGTAQNSMRIAKINLTDFTSVDSISSSSPENCMGAGIDLLNGIAYFSTVDNHLFKVNLTTFTIEDSYNWSGYYTNTIGINSDVSEAYIPKNDYQIIEINLPSLTQGNSSNFISYTNPDFILIDELNQIGYIYFSDFGGIIAKVDLESFELVDYLLLSLSDTLYYGEIDSINGFIYLFLSYNNLKIMKIRLSNFSIDETVTIYSNVQVSSTFFYQQNQTLYVGYYNNTDFYAYLIKMNSPDLQILYSFQLAYEVTVKGLYLDYFHDYLYCLIYNDSGVGSQYFIYKHQLPNLNQISTANLTEYNVYYPVLDKSHELIYFGDYNNYLICRVNLTNMEVMNDCLNISNISDFNNFFESFINSNDTSVYFLVEFYNSTSDEYFESVLQIDTISNQLISTANVDDEIFGSSIYAYDPTKDYGYLAYYNSLQSCFDQFLFFNPSPNPSPSPNPPSSSEEIIFNFSILGIMIILSLF</sequence>
<keyword evidence="2" id="KW-1185">Reference proteome</keyword>
<dbReference type="SUPFAM" id="SSF63825">
    <property type="entry name" value="YWTD domain"/>
    <property type="match status" value="1"/>
</dbReference>
<evidence type="ECO:0000313" key="2">
    <source>
        <dbReference type="Proteomes" id="UP001149090"/>
    </source>
</evidence>
<dbReference type="AlphaFoldDB" id="A0A9Q0R5D8"/>